<sequence>MPLEAHTILPDDISLEDMRGAGSGATLSSLHGQTMGTHWKLHWQDGNRRSHETVHAALQRAFDLVIAQMSHYDPGSVLSRINRCPPGKPQTLPEEFLFVLQQALHLSELTQGAYNPNLGALSSACGFGPQSGQPFPERASYESPWQHIHLCPTQRTLTHELERLHLDLSSIGKGYALDLAGQYLGEIGIDDFLLEIGGEFLARGCKPNAHPWWVELSCHPLISPLRFGLTRHALATSGILHPMDSSHHHLLDPATGRPTQHALHTVTVLAPTCLQADAWATALFILGPEKGPTYAKAHEVAATFTDRHSHCHSPRMLAWLDSD</sequence>
<evidence type="ECO:0000256" key="11">
    <source>
        <dbReference type="PIRSR" id="PIRSR006268-2"/>
    </source>
</evidence>
<dbReference type="GO" id="GO:0046872">
    <property type="term" value="F:metal ion binding"/>
    <property type="evidence" value="ECO:0007669"/>
    <property type="project" value="UniProtKB-UniRule"/>
</dbReference>
<dbReference type="InterPro" id="IPR024932">
    <property type="entry name" value="ApbE"/>
</dbReference>
<comment type="caution">
    <text evidence="12">The sequence shown here is derived from an EMBL/GenBank/DDBJ whole genome shotgun (WGS) entry which is preliminary data.</text>
</comment>
<comment type="cofactor">
    <cofactor evidence="11">
        <name>Mg(2+)</name>
        <dbReference type="ChEBI" id="CHEBI:18420"/>
    </cofactor>
    <cofactor evidence="11">
        <name>Mn(2+)</name>
        <dbReference type="ChEBI" id="CHEBI:29035"/>
    </cofactor>
    <text evidence="11">Magnesium. Can also use manganese.</text>
</comment>
<dbReference type="Proteomes" id="UP000253426">
    <property type="component" value="Unassembled WGS sequence"/>
</dbReference>
<keyword evidence="13" id="KW-1185">Reference proteome</keyword>
<feature type="binding site" evidence="11">
    <location>
        <position position="277"/>
    </location>
    <ligand>
        <name>Mg(2+)</name>
        <dbReference type="ChEBI" id="CHEBI:18420"/>
    </ligand>
</feature>
<keyword evidence="12" id="KW-0449">Lipoprotein</keyword>
<keyword evidence="6 10" id="KW-0274">FAD</keyword>
<evidence type="ECO:0000256" key="8">
    <source>
        <dbReference type="ARBA" id="ARBA00031306"/>
    </source>
</evidence>
<comment type="similarity">
    <text evidence="10">Belongs to the ApbE family.</text>
</comment>
<proteinExistence type="inferred from homology"/>
<gene>
    <name evidence="12" type="ORF">DES53_101997</name>
</gene>
<dbReference type="GO" id="GO:0016740">
    <property type="term" value="F:transferase activity"/>
    <property type="evidence" value="ECO:0007669"/>
    <property type="project" value="UniProtKB-UniRule"/>
</dbReference>
<organism evidence="12 13">
    <name type="scientific">Roseimicrobium gellanilyticum</name>
    <dbReference type="NCBI Taxonomy" id="748857"/>
    <lineage>
        <taxon>Bacteria</taxon>
        <taxon>Pseudomonadati</taxon>
        <taxon>Verrucomicrobiota</taxon>
        <taxon>Verrucomicrobiia</taxon>
        <taxon>Verrucomicrobiales</taxon>
        <taxon>Verrucomicrobiaceae</taxon>
        <taxon>Roseimicrobium</taxon>
    </lineage>
</organism>
<evidence type="ECO:0000313" key="12">
    <source>
        <dbReference type="EMBL" id="RBP48197.1"/>
    </source>
</evidence>
<reference evidence="12 13" key="1">
    <citation type="submission" date="2018-06" db="EMBL/GenBank/DDBJ databases">
        <title>Genomic Encyclopedia of Type Strains, Phase IV (KMG-IV): sequencing the most valuable type-strain genomes for metagenomic binning, comparative biology and taxonomic classification.</title>
        <authorList>
            <person name="Goeker M."/>
        </authorList>
    </citation>
    <scope>NUCLEOTIDE SEQUENCE [LARGE SCALE GENOMIC DNA]</scope>
    <source>
        <strain evidence="12 13">DSM 25532</strain>
    </source>
</reference>
<keyword evidence="4 10" id="KW-0808">Transferase</keyword>
<dbReference type="Pfam" id="PF02424">
    <property type="entry name" value="ApbE"/>
    <property type="match status" value="1"/>
</dbReference>
<evidence type="ECO:0000256" key="10">
    <source>
        <dbReference type="PIRNR" id="PIRNR006268"/>
    </source>
</evidence>
<feature type="binding site" evidence="11">
    <location>
        <position position="281"/>
    </location>
    <ligand>
        <name>Mg(2+)</name>
        <dbReference type="ChEBI" id="CHEBI:18420"/>
    </ligand>
</feature>
<evidence type="ECO:0000256" key="1">
    <source>
        <dbReference type="ARBA" id="ARBA00011955"/>
    </source>
</evidence>
<dbReference type="InterPro" id="IPR003374">
    <property type="entry name" value="ApbE-like_sf"/>
</dbReference>
<dbReference type="AlphaFoldDB" id="A0A366HVU0"/>
<dbReference type="Gene3D" id="3.10.520.10">
    <property type="entry name" value="ApbE-like domains"/>
    <property type="match status" value="1"/>
</dbReference>
<dbReference type="PIRSF" id="PIRSF006268">
    <property type="entry name" value="ApbE"/>
    <property type="match status" value="1"/>
</dbReference>
<name>A0A366HVU0_9BACT</name>
<evidence type="ECO:0000256" key="3">
    <source>
        <dbReference type="ARBA" id="ARBA00022630"/>
    </source>
</evidence>
<keyword evidence="5 10" id="KW-0479">Metal-binding</keyword>
<evidence type="ECO:0000256" key="7">
    <source>
        <dbReference type="ARBA" id="ARBA00022842"/>
    </source>
</evidence>
<evidence type="ECO:0000256" key="9">
    <source>
        <dbReference type="ARBA" id="ARBA00048540"/>
    </source>
</evidence>
<dbReference type="EC" id="2.7.1.180" evidence="1 10"/>
<evidence type="ECO:0000256" key="5">
    <source>
        <dbReference type="ARBA" id="ARBA00022723"/>
    </source>
</evidence>
<evidence type="ECO:0000256" key="4">
    <source>
        <dbReference type="ARBA" id="ARBA00022679"/>
    </source>
</evidence>
<dbReference type="SUPFAM" id="SSF143631">
    <property type="entry name" value="ApbE-like"/>
    <property type="match status" value="1"/>
</dbReference>
<dbReference type="EMBL" id="QNRR01000001">
    <property type="protein sequence ID" value="RBP48197.1"/>
    <property type="molecule type" value="Genomic_DNA"/>
</dbReference>
<evidence type="ECO:0000256" key="6">
    <source>
        <dbReference type="ARBA" id="ARBA00022827"/>
    </source>
</evidence>
<evidence type="ECO:0000256" key="2">
    <source>
        <dbReference type="ARBA" id="ARBA00016337"/>
    </source>
</evidence>
<dbReference type="PANTHER" id="PTHR30040">
    <property type="entry name" value="THIAMINE BIOSYNTHESIS LIPOPROTEIN APBE"/>
    <property type="match status" value="1"/>
</dbReference>
<protein>
    <recommendedName>
        <fullName evidence="2 10">FAD:protein FMN transferase</fullName>
        <ecNumber evidence="1 10">2.7.1.180</ecNumber>
    </recommendedName>
    <alternativeName>
        <fullName evidence="8 10">Flavin transferase</fullName>
    </alternativeName>
</protein>
<keyword evidence="3 10" id="KW-0285">Flavoprotein</keyword>
<accession>A0A366HVU0</accession>
<feature type="binding site" evidence="11">
    <location>
        <position position="170"/>
    </location>
    <ligand>
        <name>Mg(2+)</name>
        <dbReference type="ChEBI" id="CHEBI:18420"/>
    </ligand>
</feature>
<dbReference type="PANTHER" id="PTHR30040:SF2">
    <property type="entry name" value="FAD:PROTEIN FMN TRANSFERASE"/>
    <property type="match status" value="1"/>
</dbReference>
<dbReference type="OrthoDB" id="9778595at2"/>
<keyword evidence="7 10" id="KW-0460">Magnesium</keyword>
<comment type="catalytic activity">
    <reaction evidence="9 10">
        <text>L-threonyl-[protein] + FAD = FMN-L-threonyl-[protein] + AMP + H(+)</text>
        <dbReference type="Rhea" id="RHEA:36847"/>
        <dbReference type="Rhea" id="RHEA-COMP:11060"/>
        <dbReference type="Rhea" id="RHEA-COMP:11061"/>
        <dbReference type="ChEBI" id="CHEBI:15378"/>
        <dbReference type="ChEBI" id="CHEBI:30013"/>
        <dbReference type="ChEBI" id="CHEBI:57692"/>
        <dbReference type="ChEBI" id="CHEBI:74257"/>
        <dbReference type="ChEBI" id="CHEBI:456215"/>
        <dbReference type="EC" id="2.7.1.180"/>
    </reaction>
</comment>
<evidence type="ECO:0000313" key="13">
    <source>
        <dbReference type="Proteomes" id="UP000253426"/>
    </source>
</evidence>